<evidence type="ECO:0000313" key="1">
    <source>
        <dbReference type="EMBL" id="KRY38347.1"/>
    </source>
</evidence>
<dbReference type="AlphaFoldDB" id="A0A0V1BMC4"/>
<organism evidence="1 2">
    <name type="scientific">Trichinella spiralis</name>
    <name type="common">Trichina worm</name>
    <dbReference type="NCBI Taxonomy" id="6334"/>
    <lineage>
        <taxon>Eukaryota</taxon>
        <taxon>Metazoa</taxon>
        <taxon>Ecdysozoa</taxon>
        <taxon>Nematoda</taxon>
        <taxon>Enoplea</taxon>
        <taxon>Dorylaimia</taxon>
        <taxon>Trichinellida</taxon>
        <taxon>Trichinellidae</taxon>
        <taxon>Trichinella</taxon>
    </lineage>
</organism>
<dbReference type="InParanoid" id="A0A0V1BMC4"/>
<gene>
    <name evidence="1" type="ORF">T01_3367</name>
</gene>
<proteinExistence type="predicted"/>
<reference evidence="1 2" key="1">
    <citation type="submission" date="2015-01" db="EMBL/GenBank/DDBJ databases">
        <title>Evolution of Trichinella species and genotypes.</title>
        <authorList>
            <person name="Korhonen P.K."/>
            <person name="Edoardo P."/>
            <person name="Giuseppe L.R."/>
            <person name="Gasser R.B."/>
        </authorList>
    </citation>
    <scope>NUCLEOTIDE SEQUENCE [LARGE SCALE GENOMIC DNA]</scope>
    <source>
        <strain evidence="1">ISS3</strain>
    </source>
</reference>
<accession>A0A0V1BMC4</accession>
<evidence type="ECO:0000313" key="2">
    <source>
        <dbReference type="Proteomes" id="UP000054776"/>
    </source>
</evidence>
<sequence length="73" mass="7627">MSARRQKPPAAAPSTVLCRWMSPLATCPLDDGGGVQTHGSSPASAGSGINNITVRRGLLQYDKYLACKSVNVP</sequence>
<name>A0A0V1BMC4_TRISP</name>
<protein>
    <submittedName>
        <fullName evidence="1">Uncharacterized protein</fullName>
    </submittedName>
</protein>
<keyword evidence="2" id="KW-1185">Reference proteome</keyword>
<comment type="caution">
    <text evidence="1">The sequence shown here is derived from an EMBL/GenBank/DDBJ whole genome shotgun (WGS) entry which is preliminary data.</text>
</comment>
<dbReference type="Proteomes" id="UP000054776">
    <property type="component" value="Unassembled WGS sequence"/>
</dbReference>
<dbReference type="EMBL" id="JYDH01000026">
    <property type="protein sequence ID" value="KRY38347.1"/>
    <property type="molecule type" value="Genomic_DNA"/>
</dbReference>